<keyword evidence="2" id="KW-1185">Reference proteome</keyword>
<gene>
    <name evidence="1" type="ORF">HNR15_000918</name>
</gene>
<evidence type="ECO:0000313" key="2">
    <source>
        <dbReference type="Proteomes" id="UP000571817"/>
    </source>
</evidence>
<organism evidence="1 2">
    <name type="scientific">Allobranchiibius huperziae</name>
    <dbReference type="NCBI Taxonomy" id="1874116"/>
    <lineage>
        <taxon>Bacteria</taxon>
        <taxon>Bacillati</taxon>
        <taxon>Actinomycetota</taxon>
        <taxon>Actinomycetes</taxon>
        <taxon>Micrococcales</taxon>
        <taxon>Dermacoccaceae</taxon>
        <taxon>Allobranchiibius</taxon>
    </lineage>
</organism>
<reference evidence="1 2" key="1">
    <citation type="submission" date="2020-07" db="EMBL/GenBank/DDBJ databases">
        <title>Sequencing the genomes of 1000 actinobacteria strains.</title>
        <authorList>
            <person name="Klenk H.-P."/>
        </authorList>
    </citation>
    <scope>NUCLEOTIDE SEQUENCE [LARGE SCALE GENOMIC DNA]</scope>
    <source>
        <strain evidence="1 2">DSM 29531</strain>
    </source>
</reference>
<accession>A0A853DID1</accession>
<dbReference type="AlphaFoldDB" id="A0A853DID1"/>
<dbReference type="EMBL" id="JACCFW010000001">
    <property type="protein sequence ID" value="NYJ73955.1"/>
    <property type="molecule type" value="Genomic_DNA"/>
</dbReference>
<evidence type="ECO:0000313" key="1">
    <source>
        <dbReference type="EMBL" id="NYJ73955.1"/>
    </source>
</evidence>
<dbReference type="RefSeq" id="WP_179479529.1">
    <property type="nucleotide sequence ID" value="NZ_JACCFW010000001.1"/>
</dbReference>
<sequence length="112" mass="11863">MRSYLPDGRGVVWVAPELPGIARAIDAEPAAAEVSRRLARRAGTEDPTVVWPLWTRAETVAKLLDLPVLSWLAWPGLEVPAHLASRVALSTVLLPDEVTGGVTVSCGATVAT</sequence>
<protein>
    <submittedName>
        <fullName evidence="1">Uncharacterized protein</fullName>
    </submittedName>
</protein>
<dbReference type="Proteomes" id="UP000571817">
    <property type="component" value="Unassembled WGS sequence"/>
</dbReference>
<name>A0A853DID1_9MICO</name>
<proteinExistence type="predicted"/>
<comment type="caution">
    <text evidence="1">The sequence shown here is derived from an EMBL/GenBank/DDBJ whole genome shotgun (WGS) entry which is preliminary data.</text>
</comment>